<dbReference type="Gene3D" id="3.10.20.90">
    <property type="entry name" value="Phosphatidylinositol 3-kinase Catalytic Subunit, Chain A, domain 1"/>
    <property type="match status" value="1"/>
</dbReference>
<dbReference type="Pfam" id="PF11976">
    <property type="entry name" value="Rad60-SLD"/>
    <property type="match status" value="1"/>
</dbReference>
<organism evidence="3 4">
    <name type="scientific">Phyllachora maydis</name>
    <dbReference type="NCBI Taxonomy" id="1825666"/>
    <lineage>
        <taxon>Eukaryota</taxon>
        <taxon>Fungi</taxon>
        <taxon>Dikarya</taxon>
        <taxon>Ascomycota</taxon>
        <taxon>Pezizomycotina</taxon>
        <taxon>Sordariomycetes</taxon>
        <taxon>Sordariomycetidae</taxon>
        <taxon>Phyllachorales</taxon>
        <taxon>Phyllachoraceae</taxon>
        <taxon>Phyllachora</taxon>
    </lineage>
</organism>
<keyword evidence="4" id="KW-1185">Reference proteome</keyword>
<protein>
    <recommendedName>
        <fullName evidence="2">Rad60/SUMO-like domain-containing protein</fullName>
    </recommendedName>
</protein>
<accession>A0AAD9MFU8</accession>
<feature type="compositionally biased region" description="Low complexity" evidence="1">
    <location>
        <begin position="160"/>
        <end position="169"/>
    </location>
</feature>
<feature type="compositionally biased region" description="Polar residues" evidence="1">
    <location>
        <begin position="188"/>
        <end position="200"/>
    </location>
</feature>
<proteinExistence type="predicted"/>
<evidence type="ECO:0000259" key="2">
    <source>
        <dbReference type="Pfam" id="PF11976"/>
    </source>
</evidence>
<gene>
    <name evidence="3" type="ORF">P8C59_006750</name>
</gene>
<comment type="caution">
    <text evidence="3">The sequence shown here is derived from an EMBL/GenBank/DDBJ whole genome shotgun (WGS) entry which is preliminary data.</text>
</comment>
<dbReference type="EMBL" id="JAQQPM010000006">
    <property type="protein sequence ID" value="KAK2072393.1"/>
    <property type="molecule type" value="Genomic_DNA"/>
</dbReference>
<feature type="region of interest" description="Disordered" evidence="1">
    <location>
        <begin position="361"/>
        <end position="393"/>
    </location>
</feature>
<feature type="compositionally biased region" description="Basic residues" evidence="1">
    <location>
        <begin position="16"/>
        <end position="26"/>
    </location>
</feature>
<dbReference type="AlphaFoldDB" id="A0AAD9MFU8"/>
<reference evidence="3" key="1">
    <citation type="journal article" date="2023" name="Mol. Plant Microbe Interact.">
        <title>Elucidating the Obligate Nature and Biological Capacity of an Invasive Fungal Corn Pathogen.</title>
        <authorList>
            <person name="MacCready J.S."/>
            <person name="Roggenkamp E.M."/>
            <person name="Gdanetz K."/>
            <person name="Chilvers M.I."/>
        </authorList>
    </citation>
    <scope>NUCLEOTIDE SEQUENCE</scope>
    <source>
        <strain evidence="3">PM02</strain>
    </source>
</reference>
<feature type="compositionally biased region" description="Polar residues" evidence="1">
    <location>
        <begin position="124"/>
        <end position="133"/>
    </location>
</feature>
<feature type="compositionally biased region" description="Pro residues" evidence="1">
    <location>
        <begin position="1"/>
        <end position="15"/>
    </location>
</feature>
<feature type="domain" description="Rad60/SUMO-like" evidence="2">
    <location>
        <begin position="393"/>
        <end position="465"/>
    </location>
</feature>
<evidence type="ECO:0000313" key="3">
    <source>
        <dbReference type="EMBL" id="KAK2072393.1"/>
    </source>
</evidence>
<dbReference type="InterPro" id="IPR022617">
    <property type="entry name" value="Rad60/SUMO-like_dom"/>
</dbReference>
<feature type="compositionally biased region" description="Low complexity" evidence="1">
    <location>
        <begin position="261"/>
        <end position="271"/>
    </location>
</feature>
<feature type="region of interest" description="Disordered" evidence="1">
    <location>
        <begin position="71"/>
        <end position="276"/>
    </location>
</feature>
<sequence>MASAAPPAPPAPAPPKKSRLPFKRVVRQVSPEPGSADKQGADDDDSLDFFRQSKTVFAEVIQEQEERLRQIEKTSSDAAPGLVQDKHDYKRRRVSLADSSEESDFVRASSRSPKKRPSAPLSLTSVTKESSISFDADDNDVLSIDTKGRGRDIDHPPTTPSRTPRSARSQRAVPIDDELDPVSPLQRARQNSEAWRSNRGSIPPVVKYEDDDDNDCFVLDKSPALDTDGAEGNKETDPPDEFDEFVKQARERRKKAKLEAEQAAAAKSAAGEGEGEPVVNILLTSQMSGAKPFMARLFLTWKGNKVFTTTTPRSLGVQVDADGWVKRHPGDDDSGYHKGGLVFEVWTDETYQDYLEEKERLMRQSRGETDDEAIEAMGSGEPEPEPPKKKKGIKVSLKAKDLEPVKLTVRRDTTIATMIDAFRAKTKQVLGPHAKISVFFDGEPTDEEAHVNDYDVELDDINQFEVHIK</sequence>
<feature type="region of interest" description="Disordered" evidence="1">
    <location>
        <begin position="1"/>
        <end position="48"/>
    </location>
</feature>
<dbReference type="Proteomes" id="UP001217918">
    <property type="component" value="Unassembled WGS sequence"/>
</dbReference>
<evidence type="ECO:0000313" key="4">
    <source>
        <dbReference type="Proteomes" id="UP001217918"/>
    </source>
</evidence>
<evidence type="ECO:0000256" key="1">
    <source>
        <dbReference type="SAM" id="MobiDB-lite"/>
    </source>
</evidence>
<feature type="compositionally biased region" description="Basic and acidic residues" evidence="1">
    <location>
        <begin position="146"/>
        <end position="155"/>
    </location>
</feature>
<name>A0AAD9MFU8_9PEZI</name>